<dbReference type="EMBL" id="JARBDR010000657">
    <property type="protein sequence ID" value="KAJ8309047.1"/>
    <property type="molecule type" value="Genomic_DNA"/>
</dbReference>
<reference evidence="2 3" key="1">
    <citation type="submission" date="2022-12" db="EMBL/GenBank/DDBJ databases">
        <title>Chromosome-level genome of Tegillarca granosa.</title>
        <authorList>
            <person name="Kim J."/>
        </authorList>
    </citation>
    <scope>NUCLEOTIDE SEQUENCE [LARGE SCALE GENOMIC DNA]</scope>
    <source>
        <strain evidence="2">Teg-2019</strain>
        <tissue evidence="2">Adductor muscle</tissue>
    </source>
</reference>
<evidence type="ECO:0000256" key="1">
    <source>
        <dbReference type="ARBA" id="ARBA00023135"/>
    </source>
</evidence>
<gene>
    <name evidence="2" type="ORF">KUTeg_013921</name>
</gene>
<comment type="caution">
    <text evidence="2">The sequence shown here is derived from an EMBL/GenBank/DDBJ whole genome shotgun (WGS) entry which is preliminary data.</text>
</comment>
<accession>A0ABQ9EYH3</accession>
<organism evidence="2 3">
    <name type="scientific">Tegillarca granosa</name>
    <name type="common">Malaysian cockle</name>
    <name type="synonym">Anadara granosa</name>
    <dbReference type="NCBI Taxonomy" id="220873"/>
    <lineage>
        <taxon>Eukaryota</taxon>
        <taxon>Metazoa</taxon>
        <taxon>Spiralia</taxon>
        <taxon>Lophotrochozoa</taxon>
        <taxon>Mollusca</taxon>
        <taxon>Bivalvia</taxon>
        <taxon>Autobranchia</taxon>
        <taxon>Pteriomorphia</taxon>
        <taxon>Arcoida</taxon>
        <taxon>Arcoidea</taxon>
        <taxon>Arcidae</taxon>
        <taxon>Tegillarca</taxon>
    </lineage>
</organism>
<sequence>MPIDGSVIKIEHLFSFLSSGIEEQCTRNKMVLLENDTVDHKDVNRFQMAYSNLLKGNMDGLKKKDKKATTKGKSKATQ</sequence>
<dbReference type="Gene3D" id="3.30.720.10">
    <property type="entry name" value="Signal recognition particle alu RNA binding heterodimer, srp9/1"/>
    <property type="match status" value="1"/>
</dbReference>
<dbReference type="SUPFAM" id="SSF54762">
    <property type="entry name" value="Signal recognition particle alu RNA binding heterodimer, SRP9/14"/>
    <property type="match status" value="1"/>
</dbReference>
<keyword evidence="1" id="KW-0733">Signal recognition particle</keyword>
<evidence type="ECO:0008006" key="4">
    <source>
        <dbReference type="Google" id="ProtNLM"/>
    </source>
</evidence>
<evidence type="ECO:0000313" key="3">
    <source>
        <dbReference type="Proteomes" id="UP001217089"/>
    </source>
</evidence>
<dbReference type="InterPro" id="IPR009018">
    <property type="entry name" value="Signal_recog_particle_SRP9/14"/>
</dbReference>
<dbReference type="Proteomes" id="UP001217089">
    <property type="component" value="Unassembled WGS sequence"/>
</dbReference>
<proteinExistence type="predicted"/>
<keyword evidence="1" id="KW-0687">Ribonucleoprotein</keyword>
<keyword evidence="3" id="KW-1185">Reference proteome</keyword>
<protein>
    <recommendedName>
        <fullName evidence="4">Signal recognition particle 14 kDa protein</fullName>
    </recommendedName>
</protein>
<evidence type="ECO:0000313" key="2">
    <source>
        <dbReference type="EMBL" id="KAJ8309047.1"/>
    </source>
</evidence>
<name>A0ABQ9EYH3_TEGGR</name>